<name>A0A7G1KTZ5_9NOCA</name>
<feature type="transmembrane region" description="Helical" evidence="1">
    <location>
        <begin position="261"/>
        <end position="280"/>
    </location>
</feature>
<reference evidence="2 3" key="1">
    <citation type="submission" date="2020-08" db="EMBL/GenBank/DDBJ databases">
        <title>Genome Sequencing of Nocardia wallacei strain FMUON74 and assembly.</title>
        <authorList>
            <person name="Toyokawa M."/>
            <person name="Uesaka K."/>
        </authorList>
    </citation>
    <scope>NUCLEOTIDE SEQUENCE [LARGE SCALE GENOMIC DNA]</scope>
    <source>
        <strain evidence="2 3">FMUON74</strain>
    </source>
</reference>
<dbReference type="GO" id="GO:0005548">
    <property type="term" value="F:phospholipid transporter activity"/>
    <property type="evidence" value="ECO:0007669"/>
    <property type="project" value="TreeGrafter"/>
</dbReference>
<dbReference type="Proteomes" id="UP000516173">
    <property type="component" value="Chromosome"/>
</dbReference>
<feature type="transmembrane region" description="Helical" evidence="1">
    <location>
        <begin position="219"/>
        <end position="240"/>
    </location>
</feature>
<dbReference type="EMBL" id="AP023396">
    <property type="protein sequence ID" value="BCK58670.1"/>
    <property type="molecule type" value="Genomic_DNA"/>
</dbReference>
<dbReference type="KEGG" id="nwl:NWFMUON74_64420"/>
<feature type="transmembrane region" description="Helical" evidence="1">
    <location>
        <begin position="169"/>
        <end position="190"/>
    </location>
</feature>
<gene>
    <name evidence="2" type="ORF">NWFMUON74_64420</name>
</gene>
<accession>A0A7G1KTZ5</accession>
<evidence type="ECO:0000313" key="3">
    <source>
        <dbReference type="Proteomes" id="UP000516173"/>
    </source>
</evidence>
<feature type="transmembrane region" description="Helical" evidence="1">
    <location>
        <begin position="70"/>
        <end position="93"/>
    </location>
</feature>
<dbReference type="AlphaFoldDB" id="A0A7G1KTZ5"/>
<evidence type="ECO:0000313" key="2">
    <source>
        <dbReference type="EMBL" id="BCK58670.1"/>
    </source>
</evidence>
<dbReference type="PANTHER" id="PTHR30188">
    <property type="entry name" value="ABC TRANSPORTER PERMEASE PROTEIN-RELATED"/>
    <property type="match status" value="1"/>
</dbReference>
<evidence type="ECO:0000256" key="1">
    <source>
        <dbReference type="SAM" id="Phobius"/>
    </source>
</evidence>
<protein>
    <submittedName>
        <fullName evidence="2">ABC transporter permease</fullName>
    </submittedName>
</protein>
<proteinExistence type="predicted"/>
<keyword evidence="1" id="KW-0472">Membrane</keyword>
<sequence length="288" mass="30557">MVASSYTPPAARPLRAVGQAAKIPVRANQRLGHQALTFFQALGAIPFVLKHYRKEVARLIADVSWGNGSLIVGGGTVGVVLVLCSFGGIIVGMESFTALNLLTMSPLTGAISGFATTRELGPILATLAFAIQAGCRFTAQLGSMRISEEIDALESCAIRPLPYLVSTRMFAATVTIVPLYTVGLAAAYLMTKVTVLFLGGTTAGTYDHYFFQFLLGPDVFYSVLKVVVFTLLATFIQCYYGYVATGGPEGVGTAAGRAIKMVIVVMVFANLFMTLAIWGIDPGFRISG</sequence>
<keyword evidence="3" id="KW-1185">Reference proteome</keyword>
<feature type="transmembrane region" description="Helical" evidence="1">
    <location>
        <begin position="31"/>
        <end position="49"/>
    </location>
</feature>
<dbReference type="PANTHER" id="PTHR30188:SF13">
    <property type="entry name" value="CONSERVED HYPOTHETICAL INTEGRAL MEMBRANE PROTEIN YRBE3B"/>
    <property type="match status" value="1"/>
</dbReference>
<keyword evidence="1" id="KW-1133">Transmembrane helix</keyword>
<dbReference type="GO" id="GO:0043190">
    <property type="term" value="C:ATP-binding cassette (ABC) transporter complex"/>
    <property type="evidence" value="ECO:0007669"/>
    <property type="project" value="InterPro"/>
</dbReference>
<keyword evidence="1" id="KW-0812">Transmembrane</keyword>
<dbReference type="Pfam" id="PF02405">
    <property type="entry name" value="MlaE"/>
    <property type="match status" value="1"/>
</dbReference>
<organism evidence="2 3">
    <name type="scientific">Nocardia wallacei</name>
    <dbReference type="NCBI Taxonomy" id="480035"/>
    <lineage>
        <taxon>Bacteria</taxon>
        <taxon>Bacillati</taxon>
        <taxon>Actinomycetota</taxon>
        <taxon>Actinomycetes</taxon>
        <taxon>Mycobacteriales</taxon>
        <taxon>Nocardiaceae</taxon>
        <taxon>Nocardia</taxon>
    </lineage>
</organism>
<dbReference type="InterPro" id="IPR030802">
    <property type="entry name" value="Permease_MalE"/>
</dbReference>